<dbReference type="AlphaFoldDB" id="A0A401ZM25"/>
<dbReference type="GO" id="GO:0050136">
    <property type="term" value="F:NADH dehydrogenase (quinone) (non-electrogenic) activity"/>
    <property type="evidence" value="ECO:0007669"/>
    <property type="project" value="UniProtKB-EC"/>
</dbReference>
<evidence type="ECO:0000256" key="2">
    <source>
        <dbReference type="ARBA" id="ARBA00012637"/>
    </source>
</evidence>
<keyword evidence="8" id="KW-0472">Membrane</keyword>
<dbReference type="InterPro" id="IPR045024">
    <property type="entry name" value="NDH-2"/>
</dbReference>
<dbReference type="SUPFAM" id="SSF51905">
    <property type="entry name" value="FAD/NAD(P)-binding domain"/>
    <property type="match status" value="1"/>
</dbReference>
<protein>
    <recommendedName>
        <fullName evidence="2">NADH:ubiquinone reductase (non-electrogenic)</fullName>
        <ecNumber evidence="2">1.6.5.9</ecNumber>
    </recommendedName>
</protein>
<reference evidence="11" key="1">
    <citation type="submission" date="2018-12" db="EMBL/GenBank/DDBJ databases">
        <title>Tengunoibacter tsumagoiensis gen. nov., sp. nov., Dictyobacter kobayashii sp. nov., D. alpinus sp. nov., and D. joshuensis sp. nov. and description of Dictyobacteraceae fam. nov. within the order Ktedonobacterales isolated from Tengu-no-mugimeshi.</title>
        <authorList>
            <person name="Wang C.M."/>
            <person name="Zheng Y."/>
            <person name="Sakai Y."/>
            <person name="Toyoda A."/>
            <person name="Minakuchi Y."/>
            <person name="Abe K."/>
            <person name="Yokota A."/>
            <person name="Yabe S."/>
        </authorList>
    </citation>
    <scope>NUCLEOTIDE SEQUENCE [LARGE SCALE GENOMIC DNA]</scope>
    <source>
        <strain evidence="11">S-27</strain>
    </source>
</reference>
<feature type="domain" description="FAD/NAD(P)-binding" evidence="9">
    <location>
        <begin position="18"/>
        <end position="105"/>
    </location>
</feature>
<keyword evidence="6" id="KW-0520">NAD</keyword>
<organism evidence="10 11">
    <name type="scientific">Dictyobacter aurantiacus</name>
    <dbReference type="NCBI Taxonomy" id="1936993"/>
    <lineage>
        <taxon>Bacteria</taxon>
        <taxon>Bacillati</taxon>
        <taxon>Chloroflexota</taxon>
        <taxon>Ktedonobacteria</taxon>
        <taxon>Ktedonobacterales</taxon>
        <taxon>Dictyobacteraceae</taxon>
        <taxon>Dictyobacter</taxon>
    </lineage>
</organism>
<evidence type="ECO:0000256" key="4">
    <source>
        <dbReference type="ARBA" id="ARBA00022827"/>
    </source>
</evidence>
<comment type="catalytic activity">
    <reaction evidence="7">
        <text>a quinone + NADH + H(+) = a quinol + NAD(+)</text>
        <dbReference type="Rhea" id="RHEA:46160"/>
        <dbReference type="ChEBI" id="CHEBI:15378"/>
        <dbReference type="ChEBI" id="CHEBI:24646"/>
        <dbReference type="ChEBI" id="CHEBI:57540"/>
        <dbReference type="ChEBI" id="CHEBI:57945"/>
        <dbReference type="ChEBI" id="CHEBI:132124"/>
        <dbReference type="EC" id="1.6.5.9"/>
    </reaction>
</comment>
<keyword evidence="8" id="KW-0812">Transmembrane</keyword>
<dbReference type="PANTHER" id="PTHR43706:SF47">
    <property type="entry name" value="EXTERNAL NADH-UBIQUINONE OXIDOREDUCTASE 1, MITOCHONDRIAL-RELATED"/>
    <property type="match status" value="1"/>
</dbReference>
<evidence type="ECO:0000256" key="8">
    <source>
        <dbReference type="SAM" id="Phobius"/>
    </source>
</evidence>
<dbReference type="InterPro" id="IPR036188">
    <property type="entry name" value="FAD/NAD-bd_sf"/>
</dbReference>
<comment type="caution">
    <text evidence="10">The sequence shown here is derived from an EMBL/GenBank/DDBJ whole genome shotgun (WGS) entry which is preliminary data.</text>
</comment>
<dbReference type="PANTHER" id="PTHR43706">
    <property type="entry name" value="NADH DEHYDROGENASE"/>
    <property type="match status" value="1"/>
</dbReference>
<proteinExistence type="inferred from homology"/>
<dbReference type="Gene3D" id="3.50.50.100">
    <property type="match status" value="2"/>
</dbReference>
<evidence type="ECO:0000256" key="1">
    <source>
        <dbReference type="ARBA" id="ARBA00005272"/>
    </source>
</evidence>
<evidence type="ECO:0000256" key="3">
    <source>
        <dbReference type="ARBA" id="ARBA00022630"/>
    </source>
</evidence>
<evidence type="ECO:0000256" key="7">
    <source>
        <dbReference type="ARBA" id="ARBA00047599"/>
    </source>
</evidence>
<keyword evidence="8" id="KW-1133">Transmembrane helix</keyword>
<keyword evidence="11" id="KW-1185">Reference proteome</keyword>
<dbReference type="Proteomes" id="UP000287224">
    <property type="component" value="Unassembled WGS sequence"/>
</dbReference>
<dbReference type="EMBL" id="BIFQ01000002">
    <property type="protein sequence ID" value="GCE07921.1"/>
    <property type="molecule type" value="Genomic_DNA"/>
</dbReference>
<dbReference type="Pfam" id="PF07992">
    <property type="entry name" value="Pyr_redox_2"/>
    <property type="match status" value="1"/>
</dbReference>
<keyword evidence="5" id="KW-0560">Oxidoreductase</keyword>
<name>A0A401ZM25_9CHLR</name>
<dbReference type="EC" id="1.6.5.9" evidence="2"/>
<sequence>MQNDTRHSSRARAREQPRVVIVGAGFGGLEAAKALRHAPVQVTVIDRWNHHLFQPMLYQVATAGLSIEDISAPIRRIFHRQANTSALMAEVTGIDGKAQPQPFHYHDKGTLATIGRAFAVVAIGPLRFTGFLAWLTWIAVHIFYLIGFRNRLLVLIQYAWAYVTFQPGARIILPDEHARREKDGMPVEHKRKEATS</sequence>
<dbReference type="OrthoDB" id="9784880at2"/>
<feature type="transmembrane region" description="Helical" evidence="8">
    <location>
        <begin position="126"/>
        <end position="146"/>
    </location>
</feature>
<keyword evidence="3" id="KW-0285">Flavoprotein</keyword>
<evidence type="ECO:0000313" key="11">
    <source>
        <dbReference type="Proteomes" id="UP000287224"/>
    </source>
</evidence>
<accession>A0A401ZM25</accession>
<comment type="similarity">
    <text evidence="1">Belongs to the NADH dehydrogenase family.</text>
</comment>
<dbReference type="InterPro" id="IPR023753">
    <property type="entry name" value="FAD/NAD-binding_dom"/>
</dbReference>
<evidence type="ECO:0000259" key="9">
    <source>
        <dbReference type="Pfam" id="PF07992"/>
    </source>
</evidence>
<gene>
    <name evidence="10" type="ORF">KDAU_52500</name>
</gene>
<evidence type="ECO:0000256" key="6">
    <source>
        <dbReference type="ARBA" id="ARBA00023027"/>
    </source>
</evidence>
<keyword evidence="4" id="KW-0274">FAD</keyword>
<evidence type="ECO:0000313" key="10">
    <source>
        <dbReference type="EMBL" id="GCE07921.1"/>
    </source>
</evidence>
<evidence type="ECO:0000256" key="5">
    <source>
        <dbReference type="ARBA" id="ARBA00023002"/>
    </source>
</evidence>